<keyword evidence="3" id="KW-1185">Reference proteome</keyword>
<dbReference type="AlphaFoldDB" id="A0A075M0V1"/>
<gene>
    <name evidence="2" type="ORF">PAP_10185</name>
</gene>
<evidence type="ECO:0000256" key="1">
    <source>
        <dbReference type="SAM" id="Phobius"/>
    </source>
</evidence>
<dbReference type="STRING" id="1343739.PAP_10185"/>
<keyword evidence="1" id="KW-0472">Membrane</keyword>
<accession>A0A075M0V1</accession>
<sequence>MKEEIKLAFSYSAFRVGFILLILALLLSGISLYSVPKSYLERGTLYQNETKEFYVPYSSYSIDNVSLIFHSDNAQIEYYSAVNGTINVSGTQELTFKFLPKLYVVSGNANYTLKVEGKRYPLLSLSYISFVAMISGIVLVLLGYSKFLGEAVRRHKK</sequence>
<keyword evidence="1" id="KW-0812">Transmembrane</keyword>
<dbReference type="KEGG" id="ppac:PAP_10185"/>
<reference evidence="3" key="1">
    <citation type="submission" date="2013-06" db="EMBL/GenBank/DDBJ databases">
        <title>Complete Genome Sequence of Hyperthermophilic Palaeococcus pacificus DY20341T, Isolated from a Deep-Sea Hydrothermal Sediments.</title>
        <authorList>
            <person name="Zeng X."/>
            <person name="Shao Z."/>
        </authorList>
    </citation>
    <scope>NUCLEOTIDE SEQUENCE [LARGE SCALE GENOMIC DNA]</scope>
    <source>
        <strain evidence="3">DY20341</strain>
    </source>
</reference>
<feature type="transmembrane region" description="Helical" evidence="1">
    <location>
        <begin position="12"/>
        <end position="35"/>
    </location>
</feature>
<dbReference type="GeneID" id="24843127"/>
<dbReference type="OrthoDB" id="86071at2157"/>
<dbReference type="RefSeq" id="WP_048165856.1">
    <property type="nucleotide sequence ID" value="NZ_CP006019.1"/>
</dbReference>
<organism evidence="2 3">
    <name type="scientific">Palaeococcus pacificus DY20341</name>
    <dbReference type="NCBI Taxonomy" id="1343739"/>
    <lineage>
        <taxon>Archaea</taxon>
        <taxon>Methanobacteriati</taxon>
        <taxon>Methanobacteriota</taxon>
        <taxon>Thermococci</taxon>
        <taxon>Thermococcales</taxon>
        <taxon>Thermococcaceae</taxon>
        <taxon>Palaeococcus</taxon>
    </lineage>
</organism>
<proteinExistence type="predicted"/>
<reference evidence="2 3" key="2">
    <citation type="journal article" date="2015" name="Genome Announc.">
        <title>Complete Genome Sequence of Hyperthermophilic Piezophilic Archaeon Palaeococcus pacificus DY20341T, Isolated from Deep-Sea Hydrothermal Sediments.</title>
        <authorList>
            <person name="Zeng X."/>
            <person name="Jebbar M."/>
            <person name="Shao Z."/>
        </authorList>
    </citation>
    <scope>NUCLEOTIDE SEQUENCE [LARGE SCALE GENOMIC DNA]</scope>
    <source>
        <strain evidence="2 3">DY20341</strain>
    </source>
</reference>
<name>A0A075M0V1_9EURY</name>
<feature type="transmembrane region" description="Helical" evidence="1">
    <location>
        <begin position="127"/>
        <end position="147"/>
    </location>
</feature>
<dbReference type="Proteomes" id="UP000027981">
    <property type="component" value="Chromosome"/>
</dbReference>
<dbReference type="EMBL" id="CP006019">
    <property type="protein sequence ID" value="AIF70408.1"/>
    <property type="molecule type" value="Genomic_DNA"/>
</dbReference>
<evidence type="ECO:0000313" key="2">
    <source>
        <dbReference type="EMBL" id="AIF70408.1"/>
    </source>
</evidence>
<protein>
    <submittedName>
        <fullName evidence="2">Uncharacterized protein</fullName>
    </submittedName>
</protein>
<evidence type="ECO:0000313" key="3">
    <source>
        <dbReference type="Proteomes" id="UP000027981"/>
    </source>
</evidence>
<dbReference type="HOGENOM" id="CLU_1674047_0_0_2"/>
<keyword evidence="1" id="KW-1133">Transmembrane helix</keyword>
<dbReference type="eggNOG" id="arCOG05872">
    <property type="taxonomic scope" value="Archaea"/>
</dbReference>